<proteinExistence type="inferred from homology"/>
<dbReference type="AlphaFoldDB" id="A0AA38X8D8"/>
<dbReference type="GO" id="GO:0016491">
    <property type="term" value="F:oxidoreductase activity"/>
    <property type="evidence" value="ECO:0007669"/>
    <property type="project" value="UniProtKB-KW"/>
</dbReference>
<evidence type="ECO:0000313" key="3">
    <source>
        <dbReference type="EMBL" id="KAJ9608766.1"/>
    </source>
</evidence>
<sequence length="285" mass="31058">MSLPSPVKNYHTQPYAQIDPASDRLSTKGKHVVISGAGSGIGAYIAEAFAKSGASSISLLGRTEKTLLATKEKINTVYADTKVLVFTADISDESSLAKAFEGISSTIQAKLDVLIANAGYLPELAPVAKANLTEWYQGFEINVKGNFNLVRAFLPYAAEKAAVINVSTGITHYQAPGYSGYHASKLAAVKIFDYLHQEHPDFFVLSVHPGVFLTEMGSKAKEQGIEFPLDDIELPAHFVVWAVSPEAQFLNGKFVWAHWDIDELTEMRQEIEGTNKFTMGLLGFP</sequence>
<reference evidence="3" key="1">
    <citation type="submission" date="2022-10" db="EMBL/GenBank/DDBJ databases">
        <title>Culturing micro-colonial fungi from biological soil crusts in the Mojave desert and describing Neophaeococcomyces mojavensis, and introducing the new genera and species Taxawa tesnikishii.</title>
        <authorList>
            <person name="Kurbessoian T."/>
            <person name="Stajich J.E."/>
        </authorList>
    </citation>
    <scope>NUCLEOTIDE SEQUENCE</scope>
    <source>
        <strain evidence="3">TK_41</strain>
    </source>
</reference>
<dbReference type="PANTHER" id="PTHR42901:SF1">
    <property type="entry name" value="ALCOHOL DEHYDROGENASE"/>
    <property type="match status" value="1"/>
</dbReference>
<comment type="caution">
    <text evidence="3">The sequence shown here is derived from an EMBL/GenBank/DDBJ whole genome shotgun (WGS) entry which is preliminary data.</text>
</comment>
<organism evidence="3 4">
    <name type="scientific">Cladophialophora chaetospira</name>
    <dbReference type="NCBI Taxonomy" id="386627"/>
    <lineage>
        <taxon>Eukaryota</taxon>
        <taxon>Fungi</taxon>
        <taxon>Dikarya</taxon>
        <taxon>Ascomycota</taxon>
        <taxon>Pezizomycotina</taxon>
        <taxon>Eurotiomycetes</taxon>
        <taxon>Chaetothyriomycetidae</taxon>
        <taxon>Chaetothyriales</taxon>
        <taxon>Herpotrichiellaceae</taxon>
        <taxon>Cladophialophora</taxon>
    </lineage>
</organism>
<name>A0AA38X8D8_9EURO</name>
<comment type="similarity">
    <text evidence="1">Belongs to the short-chain dehydrogenases/reductases (SDR) family.</text>
</comment>
<evidence type="ECO:0000313" key="4">
    <source>
        <dbReference type="Proteomes" id="UP001172673"/>
    </source>
</evidence>
<dbReference type="InterPro" id="IPR036291">
    <property type="entry name" value="NAD(P)-bd_dom_sf"/>
</dbReference>
<keyword evidence="4" id="KW-1185">Reference proteome</keyword>
<evidence type="ECO:0000256" key="1">
    <source>
        <dbReference type="ARBA" id="ARBA00006484"/>
    </source>
</evidence>
<dbReference type="CDD" id="cd05233">
    <property type="entry name" value="SDR_c"/>
    <property type="match status" value="1"/>
</dbReference>
<protein>
    <recommendedName>
        <fullName evidence="5">NAD(P)-binding protein</fullName>
    </recommendedName>
</protein>
<evidence type="ECO:0000256" key="2">
    <source>
        <dbReference type="ARBA" id="ARBA00023002"/>
    </source>
</evidence>
<accession>A0AA38X8D8</accession>
<dbReference type="InterPro" id="IPR002347">
    <property type="entry name" value="SDR_fam"/>
</dbReference>
<gene>
    <name evidence="3" type="ORF">H2200_006537</name>
</gene>
<dbReference type="Proteomes" id="UP001172673">
    <property type="component" value="Unassembled WGS sequence"/>
</dbReference>
<dbReference type="Pfam" id="PF00106">
    <property type="entry name" value="adh_short"/>
    <property type="match status" value="1"/>
</dbReference>
<evidence type="ECO:0008006" key="5">
    <source>
        <dbReference type="Google" id="ProtNLM"/>
    </source>
</evidence>
<dbReference type="PRINTS" id="PR00081">
    <property type="entry name" value="GDHRDH"/>
</dbReference>
<keyword evidence="2" id="KW-0560">Oxidoreductase</keyword>
<dbReference type="SUPFAM" id="SSF51735">
    <property type="entry name" value="NAD(P)-binding Rossmann-fold domains"/>
    <property type="match status" value="1"/>
</dbReference>
<dbReference type="EMBL" id="JAPDRK010000009">
    <property type="protein sequence ID" value="KAJ9608766.1"/>
    <property type="molecule type" value="Genomic_DNA"/>
</dbReference>
<dbReference type="PANTHER" id="PTHR42901">
    <property type="entry name" value="ALCOHOL DEHYDROGENASE"/>
    <property type="match status" value="1"/>
</dbReference>
<dbReference type="Gene3D" id="3.40.50.720">
    <property type="entry name" value="NAD(P)-binding Rossmann-like Domain"/>
    <property type="match status" value="1"/>
</dbReference>